<feature type="compositionally biased region" description="Basic and acidic residues" evidence="1">
    <location>
        <begin position="175"/>
        <end position="187"/>
    </location>
</feature>
<evidence type="ECO:0000313" key="2">
    <source>
        <dbReference type="EMBL" id="BAD28955.1"/>
    </source>
</evidence>
<protein>
    <submittedName>
        <fullName evidence="2">Uncharacterized protein</fullName>
    </submittedName>
</protein>
<name>Q6EQW5_ORYSJ</name>
<organism evidence="2 3">
    <name type="scientific">Oryza sativa subsp. japonica</name>
    <name type="common">Rice</name>
    <dbReference type="NCBI Taxonomy" id="39947"/>
    <lineage>
        <taxon>Eukaryota</taxon>
        <taxon>Viridiplantae</taxon>
        <taxon>Streptophyta</taxon>
        <taxon>Embryophyta</taxon>
        <taxon>Tracheophyta</taxon>
        <taxon>Spermatophyta</taxon>
        <taxon>Magnoliopsida</taxon>
        <taxon>Liliopsida</taxon>
        <taxon>Poales</taxon>
        <taxon>Poaceae</taxon>
        <taxon>BOP clade</taxon>
        <taxon>Oryzoideae</taxon>
        <taxon>Oryzeae</taxon>
        <taxon>Oryzinae</taxon>
        <taxon>Oryza</taxon>
        <taxon>Oryza sativa</taxon>
    </lineage>
</organism>
<evidence type="ECO:0000256" key="1">
    <source>
        <dbReference type="SAM" id="MobiDB-lite"/>
    </source>
</evidence>
<feature type="region of interest" description="Disordered" evidence="1">
    <location>
        <begin position="1"/>
        <end position="29"/>
    </location>
</feature>
<feature type="region of interest" description="Disordered" evidence="1">
    <location>
        <begin position="158"/>
        <end position="277"/>
    </location>
</feature>
<feature type="compositionally biased region" description="Basic and acidic residues" evidence="1">
    <location>
        <begin position="252"/>
        <end position="264"/>
    </location>
</feature>
<proteinExistence type="predicted"/>
<dbReference type="EMBL" id="AP005651">
    <property type="protein sequence ID" value="BAD28955.1"/>
    <property type="molecule type" value="Genomic_DNA"/>
</dbReference>
<dbReference type="Proteomes" id="UP000000763">
    <property type="component" value="Chromosome 2"/>
</dbReference>
<reference evidence="3" key="1">
    <citation type="journal article" date="2005" name="Nature">
        <title>The map-based sequence of the rice genome.</title>
        <authorList>
            <consortium name="International rice genome sequencing project (IRGSP)"/>
            <person name="Matsumoto T."/>
            <person name="Wu J."/>
            <person name="Kanamori H."/>
            <person name="Katayose Y."/>
            <person name="Fujisawa M."/>
            <person name="Namiki N."/>
            <person name="Mizuno H."/>
            <person name="Yamamoto K."/>
            <person name="Antonio B.A."/>
            <person name="Baba T."/>
            <person name="Sakata K."/>
            <person name="Nagamura Y."/>
            <person name="Aoki H."/>
            <person name="Arikawa K."/>
            <person name="Arita K."/>
            <person name="Bito T."/>
            <person name="Chiden Y."/>
            <person name="Fujitsuka N."/>
            <person name="Fukunaka R."/>
            <person name="Hamada M."/>
            <person name="Harada C."/>
            <person name="Hayashi A."/>
            <person name="Hijishita S."/>
            <person name="Honda M."/>
            <person name="Hosokawa S."/>
            <person name="Ichikawa Y."/>
            <person name="Idonuma A."/>
            <person name="Iijima M."/>
            <person name="Ikeda M."/>
            <person name="Ikeno M."/>
            <person name="Ito K."/>
            <person name="Ito S."/>
            <person name="Ito T."/>
            <person name="Ito Y."/>
            <person name="Ito Y."/>
            <person name="Iwabuchi A."/>
            <person name="Kamiya K."/>
            <person name="Karasawa W."/>
            <person name="Kurita K."/>
            <person name="Katagiri S."/>
            <person name="Kikuta A."/>
            <person name="Kobayashi H."/>
            <person name="Kobayashi N."/>
            <person name="Machita K."/>
            <person name="Maehara T."/>
            <person name="Masukawa M."/>
            <person name="Mizubayashi T."/>
            <person name="Mukai Y."/>
            <person name="Nagasaki H."/>
            <person name="Nagata Y."/>
            <person name="Naito S."/>
            <person name="Nakashima M."/>
            <person name="Nakama Y."/>
            <person name="Nakamichi Y."/>
            <person name="Nakamura M."/>
            <person name="Meguro A."/>
            <person name="Negishi M."/>
            <person name="Ohta I."/>
            <person name="Ohta T."/>
            <person name="Okamoto M."/>
            <person name="Ono N."/>
            <person name="Saji S."/>
            <person name="Sakaguchi M."/>
            <person name="Sakai K."/>
            <person name="Shibata M."/>
            <person name="Shimokawa T."/>
            <person name="Song J."/>
            <person name="Takazaki Y."/>
            <person name="Terasawa K."/>
            <person name="Tsugane M."/>
            <person name="Tsuji K."/>
            <person name="Ueda S."/>
            <person name="Waki K."/>
            <person name="Yamagata H."/>
            <person name="Yamamoto M."/>
            <person name="Yamamoto S."/>
            <person name="Yamane H."/>
            <person name="Yoshiki S."/>
            <person name="Yoshihara R."/>
            <person name="Yukawa K."/>
            <person name="Zhong H."/>
            <person name="Yano M."/>
            <person name="Yuan Q."/>
            <person name="Ouyang S."/>
            <person name="Liu J."/>
            <person name="Jones K.M."/>
            <person name="Gansberger K."/>
            <person name="Moffat K."/>
            <person name="Hill J."/>
            <person name="Bera J."/>
            <person name="Fadrosh D."/>
            <person name="Jin S."/>
            <person name="Johri S."/>
            <person name="Kim M."/>
            <person name="Overton L."/>
            <person name="Reardon M."/>
            <person name="Tsitrin T."/>
            <person name="Vuong H."/>
            <person name="Weaver B."/>
            <person name="Ciecko A."/>
            <person name="Tallon L."/>
            <person name="Jackson J."/>
            <person name="Pai G."/>
            <person name="Aken S.V."/>
            <person name="Utterback T."/>
            <person name="Reidmuller S."/>
            <person name="Feldblyum T."/>
            <person name="Hsiao J."/>
            <person name="Zismann V."/>
            <person name="Iobst S."/>
            <person name="de Vazeille A.R."/>
            <person name="Buell C.R."/>
            <person name="Ying K."/>
            <person name="Li Y."/>
            <person name="Lu T."/>
            <person name="Huang Y."/>
            <person name="Zhao Q."/>
            <person name="Feng Q."/>
            <person name="Zhang L."/>
            <person name="Zhu J."/>
            <person name="Weng Q."/>
            <person name="Mu J."/>
            <person name="Lu Y."/>
            <person name="Fan D."/>
            <person name="Liu Y."/>
            <person name="Guan J."/>
            <person name="Zhang Y."/>
            <person name="Yu S."/>
            <person name="Liu X."/>
            <person name="Zhang Y."/>
            <person name="Hong G."/>
            <person name="Han B."/>
            <person name="Choisne N."/>
            <person name="Demange N."/>
            <person name="Orjeda G."/>
            <person name="Samain S."/>
            <person name="Cattolico L."/>
            <person name="Pelletier E."/>
            <person name="Couloux A."/>
            <person name="Segurens B."/>
            <person name="Wincker P."/>
            <person name="D'Hont A."/>
            <person name="Scarpelli C."/>
            <person name="Weissenbach J."/>
            <person name="Salanoubat M."/>
            <person name="Quetier F."/>
            <person name="Yu Y."/>
            <person name="Kim H.R."/>
            <person name="Rambo T."/>
            <person name="Currie J."/>
            <person name="Collura K."/>
            <person name="Luo M."/>
            <person name="Yang T."/>
            <person name="Ammiraju J.S.S."/>
            <person name="Engler F."/>
            <person name="Soderlund C."/>
            <person name="Wing R.A."/>
            <person name="Palmer L.E."/>
            <person name="de la Bastide M."/>
            <person name="Spiegel L."/>
            <person name="Nascimento L."/>
            <person name="Zutavern T."/>
            <person name="O'Shaughnessy A."/>
            <person name="Dike S."/>
            <person name="Dedhia N."/>
            <person name="Preston R."/>
            <person name="Balija V."/>
            <person name="McCombie W.R."/>
            <person name="Chow T."/>
            <person name="Chen H."/>
            <person name="Chung M."/>
            <person name="Chen C."/>
            <person name="Shaw J."/>
            <person name="Wu H."/>
            <person name="Hsiao K."/>
            <person name="Chao Y."/>
            <person name="Chu M."/>
            <person name="Cheng C."/>
            <person name="Hour A."/>
            <person name="Lee P."/>
            <person name="Lin S."/>
            <person name="Lin Y."/>
            <person name="Liou J."/>
            <person name="Liu S."/>
            <person name="Hsing Y."/>
            <person name="Raghuvanshi S."/>
            <person name="Mohanty A."/>
            <person name="Bharti A.K."/>
            <person name="Gaur A."/>
            <person name="Gupta V."/>
            <person name="Kumar D."/>
            <person name="Ravi V."/>
            <person name="Vij S."/>
            <person name="Kapur A."/>
            <person name="Khurana P."/>
            <person name="Khurana P."/>
            <person name="Khurana J.P."/>
            <person name="Tyagi A.K."/>
            <person name="Gaikwad K."/>
            <person name="Singh A."/>
            <person name="Dalal V."/>
            <person name="Srivastava S."/>
            <person name="Dixit A."/>
            <person name="Pal A.K."/>
            <person name="Ghazi I.A."/>
            <person name="Yadav M."/>
            <person name="Pandit A."/>
            <person name="Bhargava A."/>
            <person name="Sureshbabu K."/>
            <person name="Batra K."/>
            <person name="Sharma T.R."/>
            <person name="Mohapatra T."/>
            <person name="Singh N.K."/>
            <person name="Messing J."/>
            <person name="Nelson A.B."/>
            <person name="Fuks G."/>
            <person name="Kavchok S."/>
            <person name="Keizer G."/>
            <person name="Linton E."/>
            <person name="Llaca V."/>
            <person name="Song R."/>
            <person name="Tanyolac B."/>
            <person name="Young S."/>
            <person name="Ho-Il K."/>
            <person name="Hahn J.H."/>
            <person name="Sangsakoo G."/>
            <person name="Vanavichit A."/>
            <person name="de Mattos Luiz.A.T."/>
            <person name="Zimmer P.D."/>
            <person name="Malone G."/>
            <person name="Dellagostin O."/>
            <person name="de Oliveira A.C."/>
            <person name="Bevan M."/>
            <person name="Bancroft I."/>
            <person name="Minx P."/>
            <person name="Cordum H."/>
            <person name="Wilson R."/>
            <person name="Cheng Z."/>
            <person name="Jin W."/>
            <person name="Jiang J."/>
            <person name="Leong S.A."/>
            <person name="Iwama H."/>
            <person name="Gojobori T."/>
            <person name="Itoh T."/>
            <person name="Niimura Y."/>
            <person name="Fujii Y."/>
            <person name="Habara T."/>
            <person name="Sakai H."/>
            <person name="Sato Y."/>
            <person name="Wilson G."/>
            <person name="Kumar K."/>
            <person name="McCouch S."/>
            <person name="Juretic N."/>
            <person name="Hoen D."/>
            <person name="Wright S."/>
            <person name="Bruskiewich R."/>
            <person name="Bureau T."/>
            <person name="Miyao A."/>
            <person name="Hirochika H."/>
            <person name="Nishikawa T."/>
            <person name="Kadowaki K."/>
            <person name="Sugiura M."/>
            <person name="Burr B."/>
            <person name="Sasaki T."/>
        </authorList>
    </citation>
    <scope>NUCLEOTIDE SEQUENCE [LARGE SCALE GENOMIC DNA]</scope>
    <source>
        <strain evidence="3">cv. Nipponbare</strain>
    </source>
</reference>
<sequence>MECGGGSTARDDLGFDRSSGGMRQQWGHARRSEECGGGVFAQAKITALYDLCKRTFPPPSSSSSPPPDHAIRAVSSLLDTITPADVGLGDDDVDESNILKDSLSAVTPPFMYLHVYNCDAFSVGSSSTWISLPVALLRPKPLLITQQMVVFHAWGGGRRHGEAEGSDGDNGLGSRDGDGGCAGRREAAGGGAGRRQARGGRSRRGEAEGGDGNDGGAGRREAAQGGGRRGAAGVGVGRRKAATETTVWGGGRDGDGGGARRREAWGGGDGDNDLGGAAAELGAGMRWRRRWEAGGGDGDNGLRGAAAELGAGMAMVATARDDDLDDDPDDDDGAPTTLRGVQLLRAGLARRFGWPNLASQPAILARLASLLDLVFVVEWLKFGLERLVERLLEMLLMNNLCF</sequence>
<reference evidence="3" key="2">
    <citation type="journal article" date="2008" name="Nucleic Acids Res.">
        <title>The rice annotation project database (RAP-DB): 2008 update.</title>
        <authorList>
            <consortium name="The rice annotation project (RAP)"/>
        </authorList>
    </citation>
    <scope>GENOME REANNOTATION</scope>
    <source>
        <strain evidence="3">cv. Nipponbare</strain>
    </source>
</reference>
<dbReference type="AlphaFoldDB" id="Q6EQW5"/>
<gene>
    <name evidence="2" type="primary">OSJNBa0086N11.23</name>
</gene>
<accession>Q6EQW5</accession>
<feature type="compositionally biased region" description="Gly residues" evidence="1">
    <location>
        <begin position="224"/>
        <end position="236"/>
    </location>
</feature>
<evidence type="ECO:0000313" key="3">
    <source>
        <dbReference type="Proteomes" id="UP000000763"/>
    </source>
</evidence>